<feature type="domain" description="AB hydrolase-1" evidence="3">
    <location>
        <begin position="33"/>
        <end position="151"/>
    </location>
</feature>
<evidence type="ECO:0000313" key="5">
    <source>
        <dbReference type="Proteomes" id="UP000799770"/>
    </source>
</evidence>
<dbReference type="InterPro" id="IPR029058">
    <property type="entry name" value="AB_hydrolase_fold"/>
</dbReference>
<dbReference type="GO" id="GO:0016787">
    <property type="term" value="F:hydrolase activity"/>
    <property type="evidence" value="ECO:0007669"/>
    <property type="project" value="UniProtKB-KW"/>
</dbReference>
<reference evidence="4" key="1">
    <citation type="journal article" date="2020" name="Stud. Mycol.">
        <title>101 Dothideomycetes genomes: a test case for predicting lifestyles and emergence of pathogens.</title>
        <authorList>
            <person name="Haridas S."/>
            <person name="Albert R."/>
            <person name="Binder M."/>
            <person name="Bloem J."/>
            <person name="Labutti K."/>
            <person name="Salamov A."/>
            <person name="Andreopoulos B."/>
            <person name="Baker S."/>
            <person name="Barry K."/>
            <person name="Bills G."/>
            <person name="Bluhm B."/>
            <person name="Cannon C."/>
            <person name="Castanera R."/>
            <person name="Culley D."/>
            <person name="Daum C."/>
            <person name="Ezra D."/>
            <person name="Gonzalez J."/>
            <person name="Henrissat B."/>
            <person name="Kuo A."/>
            <person name="Liang C."/>
            <person name="Lipzen A."/>
            <person name="Lutzoni F."/>
            <person name="Magnuson J."/>
            <person name="Mondo S."/>
            <person name="Nolan M."/>
            <person name="Ohm R."/>
            <person name="Pangilinan J."/>
            <person name="Park H.-J."/>
            <person name="Ramirez L."/>
            <person name="Alfaro M."/>
            <person name="Sun H."/>
            <person name="Tritt A."/>
            <person name="Yoshinaga Y."/>
            <person name="Zwiers L.-H."/>
            <person name="Turgeon B."/>
            <person name="Goodwin S."/>
            <person name="Spatafora J."/>
            <person name="Crous P."/>
            <person name="Grigoriev I."/>
        </authorList>
    </citation>
    <scope>NUCLEOTIDE SEQUENCE</scope>
    <source>
        <strain evidence="4">CBS 627.86</strain>
    </source>
</reference>
<dbReference type="Proteomes" id="UP000799770">
    <property type="component" value="Unassembled WGS sequence"/>
</dbReference>
<dbReference type="Gene3D" id="3.40.50.1820">
    <property type="entry name" value="alpha/beta hydrolase"/>
    <property type="match status" value="1"/>
</dbReference>
<keyword evidence="1 4" id="KW-0378">Hydrolase</keyword>
<accession>A0A6A5YN95</accession>
<dbReference type="Pfam" id="PF00561">
    <property type="entry name" value="Abhydrolase_1"/>
    <property type="match status" value="1"/>
</dbReference>
<evidence type="ECO:0000256" key="2">
    <source>
        <dbReference type="ARBA" id="ARBA00038334"/>
    </source>
</evidence>
<sequence>MARRLFPDDSKTITLEDGTKYSYVYKPAGSKQPTFLLLHGFPSSSYDWRIQIPQLSGAGYGVLAPDLLGYGDTDKPTSKEGYAFKRQSTHLAKILDQEGLSKVIAVGHDWGAGFLARFANYQPQYVSGLVFLSVPYNPPGHYDLDAINTMIEKSFGYPAFGYQYFFNDETAAGIIEKNHESFSSIVYAEDYHIWSTELCKVGALKAWVEAGKTAKFPSWLSKEEYDTHNQILLDGGYTGPLNWYKAAIANVDEPSYASIPAENLIIDVPTLVVCGTKDLATRVEVAEQVVAAGKEAGYLKDVEIKRLDCGHWIQFEKVDECFEILDEFAKKF</sequence>
<dbReference type="AlphaFoldDB" id="A0A6A5YN95"/>
<dbReference type="EMBL" id="ML977347">
    <property type="protein sequence ID" value="KAF2108450.1"/>
    <property type="molecule type" value="Genomic_DNA"/>
</dbReference>
<comment type="similarity">
    <text evidence="2">Belongs to the AB hydrolase superfamily. Epoxide hydrolase family.</text>
</comment>
<dbReference type="PANTHER" id="PTHR43329">
    <property type="entry name" value="EPOXIDE HYDROLASE"/>
    <property type="match status" value="1"/>
</dbReference>
<keyword evidence="5" id="KW-1185">Reference proteome</keyword>
<name>A0A6A5YN95_9PLEO</name>
<evidence type="ECO:0000259" key="3">
    <source>
        <dbReference type="Pfam" id="PF00561"/>
    </source>
</evidence>
<proteinExistence type="inferred from homology"/>
<dbReference type="OrthoDB" id="284184at2759"/>
<dbReference type="InterPro" id="IPR000639">
    <property type="entry name" value="Epox_hydrolase-like"/>
</dbReference>
<evidence type="ECO:0000313" key="4">
    <source>
        <dbReference type="EMBL" id="KAF2108450.1"/>
    </source>
</evidence>
<protein>
    <submittedName>
        <fullName evidence="4">Epoxide hydrolase</fullName>
    </submittedName>
</protein>
<dbReference type="InterPro" id="IPR000073">
    <property type="entry name" value="AB_hydrolase_1"/>
</dbReference>
<evidence type="ECO:0000256" key="1">
    <source>
        <dbReference type="ARBA" id="ARBA00022801"/>
    </source>
</evidence>
<organism evidence="4 5">
    <name type="scientific">Lophiotrema nucula</name>
    <dbReference type="NCBI Taxonomy" id="690887"/>
    <lineage>
        <taxon>Eukaryota</taxon>
        <taxon>Fungi</taxon>
        <taxon>Dikarya</taxon>
        <taxon>Ascomycota</taxon>
        <taxon>Pezizomycotina</taxon>
        <taxon>Dothideomycetes</taxon>
        <taxon>Pleosporomycetidae</taxon>
        <taxon>Pleosporales</taxon>
        <taxon>Lophiotremataceae</taxon>
        <taxon>Lophiotrema</taxon>
    </lineage>
</organism>
<dbReference type="PRINTS" id="PR00412">
    <property type="entry name" value="EPOXHYDRLASE"/>
</dbReference>
<gene>
    <name evidence="4" type="ORF">BDV96DRAFT_692555</name>
</gene>
<dbReference type="SUPFAM" id="SSF53474">
    <property type="entry name" value="alpha/beta-Hydrolases"/>
    <property type="match status" value="1"/>
</dbReference>